<evidence type="ECO:0000313" key="3">
    <source>
        <dbReference type="Proteomes" id="UP000260644"/>
    </source>
</evidence>
<dbReference type="AlphaFoldDB" id="A0A3E1Y6G4"/>
<keyword evidence="1" id="KW-1133">Transmembrane helix</keyword>
<keyword evidence="1" id="KW-0812">Transmembrane</keyword>
<protein>
    <submittedName>
        <fullName evidence="2">Uncharacterized protein</fullName>
    </submittedName>
</protein>
<evidence type="ECO:0000256" key="1">
    <source>
        <dbReference type="SAM" id="Phobius"/>
    </source>
</evidence>
<sequence>MAWQIQYCGSIAWRICLFAIIFLLIIYVINEAERRQVSNFNVLLQLEGTHRPSETAKKVHQRSRNN</sequence>
<accession>A0A3E1Y6G4</accession>
<reference evidence="2 3" key="1">
    <citation type="submission" date="2018-07" db="EMBL/GenBank/DDBJ databases">
        <title>Chitinophaga K2CV101002-2 sp. nov., isolated from a monsoon evergreen broad-leaved forest soil.</title>
        <authorList>
            <person name="Lv Y."/>
        </authorList>
    </citation>
    <scope>NUCLEOTIDE SEQUENCE [LARGE SCALE GENOMIC DNA]</scope>
    <source>
        <strain evidence="2 3">GDMCC 1.1288</strain>
    </source>
</reference>
<feature type="transmembrane region" description="Helical" evidence="1">
    <location>
        <begin position="12"/>
        <end position="29"/>
    </location>
</feature>
<keyword evidence="1" id="KW-0472">Membrane</keyword>
<organism evidence="2 3">
    <name type="scientific">Chitinophaga silvatica</name>
    <dbReference type="NCBI Taxonomy" id="2282649"/>
    <lineage>
        <taxon>Bacteria</taxon>
        <taxon>Pseudomonadati</taxon>
        <taxon>Bacteroidota</taxon>
        <taxon>Chitinophagia</taxon>
        <taxon>Chitinophagales</taxon>
        <taxon>Chitinophagaceae</taxon>
        <taxon>Chitinophaga</taxon>
    </lineage>
</organism>
<dbReference type="Proteomes" id="UP000260644">
    <property type="component" value="Unassembled WGS sequence"/>
</dbReference>
<name>A0A3E1Y6G4_9BACT</name>
<comment type="caution">
    <text evidence="2">The sequence shown here is derived from an EMBL/GenBank/DDBJ whole genome shotgun (WGS) entry which is preliminary data.</text>
</comment>
<evidence type="ECO:0000313" key="2">
    <source>
        <dbReference type="EMBL" id="RFS20519.1"/>
    </source>
</evidence>
<gene>
    <name evidence="2" type="ORF">DVR12_18300</name>
</gene>
<proteinExistence type="predicted"/>
<dbReference type="EMBL" id="QPMM01000010">
    <property type="protein sequence ID" value="RFS20519.1"/>
    <property type="molecule type" value="Genomic_DNA"/>
</dbReference>
<keyword evidence="3" id="KW-1185">Reference proteome</keyword>